<evidence type="ECO:0000256" key="4">
    <source>
        <dbReference type="ARBA" id="ARBA00022723"/>
    </source>
</evidence>
<dbReference type="InterPro" id="IPR013738">
    <property type="entry name" value="Beta_galactosidase_Trimer"/>
</dbReference>
<dbReference type="Gene3D" id="3.40.50.880">
    <property type="match status" value="1"/>
</dbReference>
<keyword evidence="4" id="KW-0479">Metal-binding</keyword>
<evidence type="ECO:0000256" key="2">
    <source>
        <dbReference type="ARBA" id="ARBA00005940"/>
    </source>
</evidence>
<dbReference type="GO" id="GO:0046872">
    <property type="term" value="F:metal ion binding"/>
    <property type="evidence" value="ECO:0007669"/>
    <property type="project" value="UniProtKB-KW"/>
</dbReference>
<keyword evidence="11" id="KW-1185">Reference proteome</keyword>
<dbReference type="SUPFAM" id="SSF52317">
    <property type="entry name" value="Class I glutamine amidotransferase-like"/>
    <property type="match status" value="1"/>
</dbReference>
<dbReference type="AlphaFoldDB" id="A0A844FYN5"/>
<dbReference type="GO" id="GO:0005975">
    <property type="term" value="P:carbohydrate metabolic process"/>
    <property type="evidence" value="ECO:0007669"/>
    <property type="project" value="InterPro"/>
</dbReference>
<organism evidence="10 11">
    <name type="scientific">Victivallis lenta</name>
    <dbReference type="NCBI Taxonomy" id="2606640"/>
    <lineage>
        <taxon>Bacteria</taxon>
        <taxon>Pseudomonadati</taxon>
        <taxon>Lentisphaerota</taxon>
        <taxon>Lentisphaeria</taxon>
        <taxon>Victivallales</taxon>
        <taxon>Victivallaceae</taxon>
        <taxon>Victivallis</taxon>
    </lineage>
</organism>
<evidence type="ECO:0000256" key="7">
    <source>
        <dbReference type="ARBA" id="ARBA00023295"/>
    </source>
</evidence>
<evidence type="ECO:0000256" key="5">
    <source>
        <dbReference type="ARBA" id="ARBA00022801"/>
    </source>
</evidence>
<dbReference type="SUPFAM" id="SSF51445">
    <property type="entry name" value="(Trans)glycosidases"/>
    <property type="match status" value="1"/>
</dbReference>
<feature type="domain" description="Beta-galactosidase trimerisation" evidence="9">
    <location>
        <begin position="424"/>
        <end position="590"/>
    </location>
</feature>
<evidence type="ECO:0000313" key="10">
    <source>
        <dbReference type="EMBL" id="MST96387.1"/>
    </source>
</evidence>
<dbReference type="InterPro" id="IPR029062">
    <property type="entry name" value="Class_I_gatase-like"/>
</dbReference>
<dbReference type="RefSeq" id="WP_106053826.1">
    <property type="nucleotide sequence ID" value="NZ_CALXOB010000023.1"/>
</dbReference>
<dbReference type="InterPro" id="IPR003476">
    <property type="entry name" value="Glyco_hydro_42"/>
</dbReference>
<evidence type="ECO:0000313" key="11">
    <source>
        <dbReference type="Proteomes" id="UP000435649"/>
    </source>
</evidence>
<protein>
    <recommendedName>
        <fullName evidence="3">beta-galactosidase</fullName>
        <ecNumber evidence="3">3.2.1.23</ecNumber>
    </recommendedName>
</protein>
<dbReference type="GO" id="GO:0009341">
    <property type="term" value="C:beta-galactosidase complex"/>
    <property type="evidence" value="ECO:0007669"/>
    <property type="project" value="InterPro"/>
</dbReference>
<comment type="caution">
    <text evidence="10">The sequence shown here is derived from an EMBL/GenBank/DDBJ whole genome shotgun (WGS) entry which is preliminary data.</text>
</comment>
<dbReference type="PANTHER" id="PTHR36447">
    <property type="entry name" value="BETA-GALACTOSIDASE GANA"/>
    <property type="match status" value="1"/>
</dbReference>
<feature type="domain" description="Glycoside hydrolase family 42 N-terminal" evidence="8">
    <location>
        <begin position="24"/>
        <end position="366"/>
    </location>
</feature>
<keyword evidence="5" id="KW-0378">Hydrolase</keyword>
<keyword evidence="7" id="KW-0326">Glycosidase</keyword>
<keyword evidence="6" id="KW-0862">Zinc</keyword>
<evidence type="ECO:0000259" key="8">
    <source>
        <dbReference type="Pfam" id="PF02449"/>
    </source>
</evidence>
<dbReference type="Gene3D" id="3.20.20.80">
    <property type="entry name" value="Glycosidases"/>
    <property type="match status" value="1"/>
</dbReference>
<dbReference type="Proteomes" id="UP000435649">
    <property type="component" value="Unassembled WGS sequence"/>
</dbReference>
<dbReference type="Pfam" id="PF08532">
    <property type="entry name" value="Glyco_hydro_42M"/>
    <property type="match status" value="1"/>
</dbReference>
<evidence type="ECO:0000259" key="9">
    <source>
        <dbReference type="Pfam" id="PF08532"/>
    </source>
</evidence>
<reference evidence="10 11" key="1">
    <citation type="submission" date="2019-08" db="EMBL/GenBank/DDBJ databases">
        <title>In-depth cultivation of the pig gut microbiome towards novel bacterial diversity and tailored functional studies.</title>
        <authorList>
            <person name="Wylensek D."/>
            <person name="Hitch T.C.A."/>
            <person name="Clavel T."/>
        </authorList>
    </citation>
    <scope>NUCLEOTIDE SEQUENCE [LARGE SCALE GENOMIC DNA]</scope>
    <source>
        <strain evidence="10 11">BBE-744-WT-12</strain>
    </source>
</reference>
<dbReference type="Pfam" id="PF02449">
    <property type="entry name" value="Glyco_hydro_42"/>
    <property type="match status" value="1"/>
</dbReference>
<evidence type="ECO:0000256" key="1">
    <source>
        <dbReference type="ARBA" id="ARBA00001412"/>
    </source>
</evidence>
<evidence type="ECO:0000256" key="3">
    <source>
        <dbReference type="ARBA" id="ARBA00012756"/>
    </source>
</evidence>
<gene>
    <name evidence="10" type="ORF">FYJ85_04915</name>
</gene>
<dbReference type="EMBL" id="VUNS01000003">
    <property type="protein sequence ID" value="MST96387.1"/>
    <property type="molecule type" value="Genomic_DNA"/>
</dbReference>
<comment type="similarity">
    <text evidence="2">Belongs to the glycosyl hydrolase 42 family.</text>
</comment>
<dbReference type="InterPro" id="IPR013529">
    <property type="entry name" value="Glyco_hydro_42_N"/>
</dbReference>
<sequence length="716" mass="81093">MTERFFPVGATYAPLPKATEVDIAEWPRDIGNIAKLGLTVFRLFLCWDRVEREPGVRDFSRIDRAFDLAEKHGLKVIGNVGGTFTNLQAIYPPRHLVYDRHCTLLKPKPDSPEELRFNRFKLCYDDPVYQELAAEFIREAVSRYRDRPSLLAWSGWNEPRLSECYCRHTVALYREWLEKKYGALEALAEAWSTEFPVRFRSWEDVNPQPEASFEAGGYRPFLDWREFTAWNRTCKFNLVRSWIRSADPDTPVISHMCWPGDADIFGEEDILGTSIYTIHAQGKSDTGFSAYEFTTHQNVHLLPQGRRAFRRDPEGFWVVETEAGPVSWVHNLVPRGYSPRKMNARDLLFVAHGARAVLRWLYRSRISDAQAGEFNLVGWDGRITDRAAAFGELSRFLNEHADDFLNHVADRSGVLILDSRDCEAMAEAEGYRGRYNNALPNLYNALLHIGIRAEVCNLRQIREGILDGAKALFIPFRPYVDPWMEKVLRRFVENGGALIAESPFALKGSCGIHYEVTPGGMTDLFGAQVYDLGKLPGSDCGGIPAFDFRAEMEVAAGTVEARFADGAPAVVSHAYGKGRTVLYASQLSMAYQIERPFYPNDVPVLSWEQAGPFRRELAKQLEKSGILPKWRISGAGGEARKYIQVVPRRQPDGRGLWFVLNMDDVPREFSLRFDGAEKMRPLGVSAGDETAEFRDGAFNFKLGEWGWAVLAAANGK</sequence>
<dbReference type="InterPro" id="IPR017853">
    <property type="entry name" value="GH"/>
</dbReference>
<name>A0A844FYN5_9BACT</name>
<accession>A0A844FYN5</accession>
<dbReference type="GO" id="GO:0004565">
    <property type="term" value="F:beta-galactosidase activity"/>
    <property type="evidence" value="ECO:0007669"/>
    <property type="project" value="UniProtKB-EC"/>
</dbReference>
<proteinExistence type="inferred from homology"/>
<evidence type="ECO:0000256" key="6">
    <source>
        <dbReference type="ARBA" id="ARBA00022833"/>
    </source>
</evidence>
<dbReference type="EC" id="3.2.1.23" evidence="3"/>
<dbReference type="PANTHER" id="PTHR36447:SF2">
    <property type="entry name" value="BETA-GALACTOSIDASE YESZ"/>
    <property type="match status" value="1"/>
</dbReference>
<comment type="catalytic activity">
    <reaction evidence="1">
        <text>Hydrolysis of terminal non-reducing beta-D-galactose residues in beta-D-galactosides.</text>
        <dbReference type="EC" id="3.2.1.23"/>
    </reaction>
</comment>